<evidence type="ECO:0000259" key="3">
    <source>
        <dbReference type="SMART" id="SM00892"/>
    </source>
</evidence>
<name>A0A4Z2JAM1_9TELE</name>
<dbReference type="GO" id="GO:0016787">
    <property type="term" value="F:hydrolase activity"/>
    <property type="evidence" value="ECO:0007669"/>
    <property type="project" value="InterPro"/>
</dbReference>
<dbReference type="InterPro" id="IPR044929">
    <property type="entry name" value="DNA/RNA_non-sp_Endonuclease_sf"/>
</dbReference>
<feature type="domain" description="ENPP1-3/EXOG-like endonuclease/phosphodiesterase" evidence="2">
    <location>
        <begin position="41"/>
        <end position="257"/>
    </location>
</feature>
<dbReference type="AlphaFoldDB" id="A0A4Z2JAM1"/>
<keyword evidence="4" id="KW-0540">Nuclease</keyword>
<gene>
    <name evidence="4" type="primary">ENDOD1_5</name>
    <name evidence="4" type="ORF">EYF80_002901</name>
</gene>
<protein>
    <submittedName>
        <fullName evidence="4">Endonuclease domain-containing 1 protein</fullName>
    </submittedName>
</protein>
<keyword evidence="5" id="KW-1185">Reference proteome</keyword>
<comment type="caution">
    <text evidence="4">The sequence shown here is derived from an EMBL/GenBank/DDBJ whole genome shotgun (WGS) entry which is preliminary data.</text>
</comment>
<evidence type="ECO:0000256" key="1">
    <source>
        <dbReference type="SAM" id="MobiDB-lite"/>
    </source>
</evidence>
<dbReference type="InterPro" id="IPR020821">
    <property type="entry name" value="ENPP1-3/EXOG-like_nuc-like"/>
</dbReference>
<dbReference type="PANTHER" id="PTHR21472:SF17">
    <property type="entry name" value="ENDONUCLEASE DOMAIN-CONTAINING 1 PROTEIN-LIKE"/>
    <property type="match status" value="1"/>
</dbReference>
<dbReference type="SMART" id="SM00477">
    <property type="entry name" value="NUC"/>
    <property type="match status" value="1"/>
</dbReference>
<dbReference type="GO" id="GO:0003676">
    <property type="term" value="F:nucleic acid binding"/>
    <property type="evidence" value="ECO:0007669"/>
    <property type="project" value="InterPro"/>
</dbReference>
<feature type="compositionally biased region" description="Basic and acidic residues" evidence="1">
    <location>
        <begin position="353"/>
        <end position="369"/>
    </location>
</feature>
<dbReference type="GO" id="GO:0004519">
    <property type="term" value="F:endonuclease activity"/>
    <property type="evidence" value="ECO:0007669"/>
    <property type="project" value="UniProtKB-KW"/>
</dbReference>
<dbReference type="GO" id="GO:0046872">
    <property type="term" value="F:metal ion binding"/>
    <property type="evidence" value="ECO:0007669"/>
    <property type="project" value="InterPro"/>
</dbReference>
<feature type="domain" description="DNA/RNA non-specific endonuclease/pyrophosphatase/phosphodiesterase" evidence="3">
    <location>
        <begin position="40"/>
        <end position="257"/>
    </location>
</feature>
<dbReference type="PANTHER" id="PTHR21472">
    <property type="entry name" value="ENDONUCLEASE DOMAIN-CONTAINING 1 PROTEIN ENDOD1"/>
    <property type="match status" value="1"/>
</dbReference>
<evidence type="ECO:0000259" key="2">
    <source>
        <dbReference type="SMART" id="SM00477"/>
    </source>
</evidence>
<keyword evidence="4" id="KW-0378">Hydrolase</keyword>
<accession>A0A4Z2JAM1</accession>
<feature type="region of interest" description="Disordered" evidence="1">
    <location>
        <begin position="352"/>
        <end position="371"/>
    </location>
</feature>
<reference evidence="4 5" key="1">
    <citation type="submission" date="2019-03" db="EMBL/GenBank/DDBJ databases">
        <title>First draft genome of Liparis tanakae, snailfish: a comprehensive survey of snailfish specific genes.</title>
        <authorList>
            <person name="Kim W."/>
            <person name="Song I."/>
            <person name="Jeong J.-H."/>
            <person name="Kim D."/>
            <person name="Kim S."/>
            <person name="Ryu S."/>
            <person name="Song J.Y."/>
            <person name="Lee S.K."/>
        </authorList>
    </citation>
    <scope>NUCLEOTIDE SEQUENCE [LARGE SCALE GENOMIC DNA]</scope>
    <source>
        <tissue evidence="4">Muscle</tissue>
    </source>
</reference>
<dbReference type="EMBL" id="SRLO01000013">
    <property type="protein sequence ID" value="TNN86718.1"/>
    <property type="molecule type" value="Genomic_DNA"/>
</dbReference>
<dbReference type="Gene3D" id="3.40.570.10">
    <property type="entry name" value="Extracellular Endonuclease, subunit A"/>
    <property type="match status" value="1"/>
</dbReference>
<sequence length="508" mass="56336">MEGELDFNHIERCKDSLYMGTPPRGFTDMKLKRICQRYADRPRFVTLYDPQKRIPVYSAYTFKKTEGDRRVDYPWMYEPQLAEVDGNGNMQAFPTGYLHNKFEDSQAVLNDYSDVVLYERGHLNPDQHQSTPHDRAATYTLTNVVPEMREFNIGPWREYEERIRIRLNNFCRGTAHIVTGVTTRGNMIRRNNQDRVAIPEDVWSAYCCTEYDRNAPHDVRIRFPSYGVLAKNAKEGNSVHEMPVQELEIFLKKWGSRACAWSYTRVVECWCGRALLLWLGTGVVEGAGTGGYVLKGWRGCMLLMVLGIMWHILGCPSQGQRVVGRAHGRPQGFQVAVDAAGREGRARQVVVRRGSDDSHADAHAHRGDPLRGQPAVASLHEFVALIPFVVKCGEGQHVEEKKRGAHSDRHAQLGGVVPRLVGEGREAGPLGTVGLRIGRIGGDHGVACGAGAGAGRALPAVGASGRQSRGDGANDFLVEAVEMWHQLQPEGHLVGAVVVSHAGLQADV</sequence>
<keyword evidence="4" id="KW-0255">Endonuclease</keyword>
<dbReference type="Pfam" id="PF01223">
    <property type="entry name" value="Endonuclease_NS"/>
    <property type="match status" value="1"/>
</dbReference>
<proteinExistence type="predicted"/>
<dbReference type="SUPFAM" id="SSF54060">
    <property type="entry name" value="His-Me finger endonucleases"/>
    <property type="match status" value="1"/>
</dbReference>
<dbReference type="Proteomes" id="UP000314294">
    <property type="component" value="Unassembled WGS sequence"/>
</dbReference>
<evidence type="ECO:0000313" key="4">
    <source>
        <dbReference type="EMBL" id="TNN86718.1"/>
    </source>
</evidence>
<dbReference type="OrthoDB" id="8572289at2759"/>
<dbReference type="SMART" id="SM00892">
    <property type="entry name" value="Endonuclease_NS"/>
    <property type="match status" value="1"/>
</dbReference>
<dbReference type="InterPro" id="IPR039015">
    <property type="entry name" value="ENDOD1"/>
</dbReference>
<dbReference type="InterPro" id="IPR044925">
    <property type="entry name" value="His-Me_finger_sf"/>
</dbReference>
<evidence type="ECO:0000313" key="5">
    <source>
        <dbReference type="Proteomes" id="UP000314294"/>
    </source>
</evidence>
<organism evidence="4 5">
    <name type="scientific">Liparis tanakae</name>
    <name type="common">Tanaka's snailfish</name>
    <dbReference type="NCBI Taxonomy" id="230148"/>
    <lineage>
        <taxon>Eukaryota</taxon>
        <taxon>Metazoa</taxon>
        <taxon>Chordata</taxon>
        <taxon>Craniata</taxon>
        <taxon>Vertebrata</taxon>
        <taxon>Euteleostomi</taxon>
        <taxon>Actinopterygii</taxon>
        <taxon>Neopterygii</taxon>
        <taxon>Teleostei</taxon>
        <taxon>Neoteleostei</taxon>
        <taxon>Acanthomorphata</taxon>
        <taxon>Eupercaria</taxon>
        <taxon>Perciformes</taxon>
        <taxon>Cottioidei</taxon>
        <taxon>Cottales</taxon>
        <taxon>Liparidae</taxon>
        <taxon>Liparis</taxon>
    </lineage>
</organism>
<dbReference type="InterPro" id="IPR001604">
    <property type="entry name" value="Endo_G_ENPP1-like_dom"/>
</dbReference>